<dbReference type="KEGG" id="uam:UABAM_05541"/>
<evidence type="ECO:0000313" key="4">
    <source>
        <dbReference type="Proteomes" id="UP000326354"/>
    </source>
</evidence>
<evidence type="ECO:0000259" key="2">
    <source>
        <dbReference type="Pfam" id="PF12770"/>
    </source>
</evidence>
<dbReference type="Gene3D" id="1.25.40.10">
    <property type="entry name" value="Tetratricopeptide repeat domain"/>
    <property type="match status" value="1"/>
</dbReference>
<feature type="domain" description="CHAT" evidence="2">
    <location>
        <begin position="541"/>
        <end position="854"/>
    </location>
</feature>
<protein>
    <recommendedName>
        <fullName evidence="2">CHAT domain-containing protein</fullName>
    </recommendedName>
</protein>
<evidence type="ECO:0000313" key="3">
    <source>
        <dbReference type="EMBL" id="BBM87138.1"/>
    </source>
</evidence>
<keyword evidence="4" id="KW-1185">Reference proteome</keyword>
<dbReference type="SMART" id="SM00028">
    <property type="entry name" value="TPR"/>
    <property type="match status" value="2"/>
</dbReference>
<dbReference type="InterPro" id="IPR011990">
    <property type="entry name" value="TPR-like_helical_dom_sf"/>
</dbReference>
<sequence length="872" mass="101583">MKIFFILFFNFICVVAQTDKEIWDKVAHYCKKGEERLDEQPGAASIDFREAKKLIDLYFSRHKIRNEDDLYAISFVYNNYGKSLILIDRVEEGTKLRKVVLNLFEKIYQDKNSFLFSQILNNMGYTYAVRSEFDKSYQYYKRAFNMQKALQLEHSKSTKNLETYAKTLNNMGSAHERLGDDYLKSGDTKKSFAFYKEAQNYYTKSLNLKNKIFKEYVESISKTEINIADCYIKMGAIKPKYIETAHEKIGKTLSSMYKNLNNKKSSTFSKAYISKIEVSFKRNELKHIPEYVEKLYKIQKNFLENNTWAGATLHKQRMWKEQLQLPLNLLLSTLSSEVNSQDYIKRAFICSVYTKSVINCALKAERQFLTQLKGKSSKSSNFFETYKKIVSQISDVTYSSDKKVLKAYNDFEQKIFNLEQAISQKFKRYYEDPELTEKQLIQLQEKLKEDSIFLEWIEFEDWNNNKQKSLGCFVVTHKGIRFVTLPDSPKKVYKLIHKIRRQIKLDLLELKNNWNKAIIAKKSTEKALETLKEAENRLLPKLAELKNILWMPINDISLKVRNVVVAPCGDLHLIPWAIFPDKSQKAYSVEHYNFSYCSSAKDLQEEHSVENSVATNGILCIGDPALYSKKEMNDEQLAMRNIRSSVTWAVCNYFKQELQEAKESSLELFSKEGELVHGKNATKANFKQKAPNADILHIVSHATMIKSNDEEKMMEKFPLLKNRFLNSLLRASILFSKNGVGVGYMTALEISTLNLSQVQCVIISCCSTGDIIPEDAFGFLGFRWAFRQAGAKRTLSNLWDVLDKESAKIMKHFYTEYRTWTSYSFAVNECQREFLKNNKAYTHPGVWGYIICDGVPDFDKKKEDDMEEEEEW</sequence>
<gene>
    <name evidence="3" type="ORF">UABAM_05541</name>
</gene>
<dbReference type="Proteomes" id="UP000326354">
    <property type="component" value="Chromosome"/>
</dbReference>
<feature type="repeat" description="TPR" evidence="1">
    <location>
        <begin position="117"/>
        <end position="150"/>
    </location>
</feature>
<dbReference type="InterPro" id="IPR019734">
    <property type="entry name" value="TPR_rpt"/>
</dbReference>
<proteinExistence type="predicted"/>
<dbReference type="Pfam" id="PF12770">
    <property type="entry name" value="CHAT"/>
    <property type="match status" value="1"/>
</dbReference>
<dbReference type="PANTHER" id="PTHR10098:SF108">
    <property type="entry name" value="TETRATRICOPEPTIDE REPEAT PROTEIN 28"/>
    <property type="match status" value="1"/>
</dbReference>
<organism evidence="3 4">
    <name type="scientific">Uabimicrobium amorphum</name>
    <dbReference type="NCBI Taxonomy" id="2596890"/>
    <lineage>
        <taxon>Bacteria</taxon>
        <taxon>Pseudomonadati</taxon>
        <taxon>Planctomycetota</taxon>
        <taxon>Candidatus Uabimicrobiia</taxon>
        <taxon>Candidatus Uabimicrobiales</taxon>
        <taxon>Candidatus Uabimicrobiaceae</taxon>
        <taxon>Candidatus Uabimicrobium</taxon>
    </lineage>
</organism>
<dbReference type="OrthoDB" id="220792at2"/>
<reference evidence="3 4" key="1">
    <citation type="submission" date="2019-08" db="EMBL/GenBank/DDBJ databases">
        <title>Complete genome sequence of Candidatus Uab amorphum.</title>
        <authorList>
            <person name="Shiratori T."/>
            <person name="Suzuki S."/>
            <person name="Kakizawa Y."/>
            <person name="Ishida K."/>
        </authorList>
    </citation>
    <scope>NUCLEOTIDE SEQUENCE [LARGE SCALE GENOMIC DNA]</scope>
    <source>
        <strain evidence="3 4">SRT547</strain>
    </source>
</reference>
<name>A0A5S9IS43_UABAM</name>
<dbReference type="RefSeq" id="WP_151971165.1">
    <property type="nucleotide sequence ID" value="NZ_AP019860.1"/>
</dbReference>
<dbReference type="SUPFAM" id="SSF48452">
    <property type="entry name" value="TPR-like"/>
    <property type="match status" value="1"/>
</dbReference>
<dbReference type="EMBL" id="AP019860">
    <property type="protein sequence ID" value="BBM87138.1"/>
    <property type="molecule type" value="Genomic_DNA"/>
</dbReference>
<dbReference type="AlphaFoldDB" id="A0A5S9IS43"/>
<dbReference type="InterPro" id="IPR024983">
    <property type="entry name" value="CHAT_dom"/>
</dbReference>
<accession>A0A5S9IS43</accession>
<dbReference type="PANTHER" id="PTHR10098">
    <property type="entry name" value="RAPSYN-RELATED"/>
    <property type="match status" value="1"/>
</dbReference>
<evidence type="ECO:0000256" key="1">
    <source>
        <dbReference type="PROSITE-ProRule" id="PRU00339"/>
    </source>
</evidence>
<dbReference type="PROSITE" id="PS50005">
    <property type="entry name" value="TPR"/>
    <property type="match status" value="1"/>
</dbReference>
<keyword evidence="1" id="KW-0802">TPR repeat</keyword>